<feature type="domain" description="Thiamin/hydroxymethyl pyrimidine-binding YkoF putative" evidence="2">
    <location>
        <begin position="11"/>
        <end position="90"/>
    </location>
</feature>
<keyword evidence="4" id="KW-1185">Reference proteome</keyword>
<gene>
    <name evidence="3" type="ORF">SAMN05216238_107138</name>
</gene>
<evidence type="ECO:0000313" key="3">
    <source>
        <dbReference type="EMBL" id="SFE03365.1"/>
    </source>
</evidence>
<dbReference type="Pfam" id="PF07615">
    <property type="entry name" value="Ykof"/>
    <property type="match status" value="2"/>
</dbReference>
<organism evidence="3 4">
    <name type="scientific">Lentibacillus persicus</name>
    <dbReference type="NCBI Taxonomy" id="640948"/>
    <lineage>
        <taxon>Bacteria</taxon>
        <taxon>Bacillati</taxon>
        <taxon>Bacillota</taxon>
        <taxon>Bacilli</taxon>
        <taxon>Bacillales</taxon>
        <taxon>Bacillaceae</taxon>
        <taxon>Lentibacillus</taxon>
    </lineage>
</organism>
<dbReference type="OrthoDB" id="7767286at2"/>
<feature type="domain" description="Thiamin/hydroxymethyl pyrimidine-binding YkoF putative" evidence="2">
    <location>
        <begin position="115"/>
        <end position="195"/>
    </location>
</feature>
<dbReference type="AlphaFoldDB" id="A0A1I1X7G7"/>
<dbReference type="GO" id="GO:0030975">
    <property type="term" value="F:thiamine binding"/>
    <property type="evidence" value="ECO:0007669"/>
    <property type="project" value="InterPro"/>
</dbReference>
<dbReference type="EMBL" id="FOMR01000007">
    <property type="protein sequence ID" value="SFE03365.1"/>
    <property type="molecule type" value="Genomic_DNA"/>
</dbReference>
<accession>A0A1I1X7G7</accession>
<dbReference type="Gene3D" id="3.30.70.930">
    <property type="match status" value="2"/>
</dbReference>
<dbReference type="RefSeq" id="WP_090085338.1">
    <property type="nucleotide sequence ID" value="NZ_FOMR01000007.1"/>
</dbReference>
<feature type="binding site" evidence="1">
    <location>
        <position position="18"/>
    </location>
    <ligand>
        <name>thiamine</name>
        <dbReference type="ChEBI" id="CHEBI:18385"/>
    </ligand>
</feature>
<proteinExistence type="predicted"/>
<evidence type="ECO:0000259" key="2">
    <source>
        <dbReference type="Pfam" id="PF07615"/>
    </source>
</evidence>
<dbReference type="PIRSF" id="PIRSF021331">
    <property type="entry name" value="YkoF"/>
    <property type="match status" value="1"/>
</dbReference>
<feature type="binding site" evidence="1">
    <location>
        <position position="50"/>
    </location>
    <ligand>
        <name>thiamine</name>
        <dbReference type="ChEBI" id="CHEBI:18385"/>
    </ligand>
</feature>
<dbReference type="InterPro" id="IPR015835">
    <property type="entry name" value="HMP/thiamine-bd"/>
</dbReference>
<evidence type="ECO:0000256" key="1">
    <source>
        <dbReference type="PIRSR" id="PIRSR021331-1"/>
    </source>
</evidence>
<reference evidence="4" key="1">
    <citation type="submission" date="2016-10" db="EMBL/GenBank/DDBJ databases">
        <authorList>
            <person name="Varghese N."/>
            <person name="Submissions S."/>
        </authorList>
    </citation>
    <scope>NUCLEOTIDE SEQUENCE [LARGE SCALE GENOMIC DNA]</scope>
    <source>
        <strain evidence="4">DSM 22530</strain>
    </source>
</reference>
<protein>
    <submittedName>
        <fullName evidence="3">YKOF-related Family</fullName>
    </submittedName>
</protein>
<dbReference type="InterPro" id="IPR011522">
    <property type="entry name" value="Thiamin/HMP-bd_put_YkoF"/>
</dbReference>
<dbReference type="InterPro" id="IPR029756">
    <property type="entry name" value="MTH1187/YkoF-like"/>
</dbReference>
<dbReference type="STRING" id="640948.SAMN05216238_107138"/>
<dbReference type="SUPFAM" id="SSF89957">
    <property type="entry name" value="MTH1187/YkoF-like"/>
    <property type="match status" value="1"/>
</dbReference>
<evidence type="ECO:0000313" key="4">
    <source>
        <dbReference type="Proteomes" id="UP000199474"/>
    </source>
</evidence>
<dbReference type="Proteomes" id="UP000199474">
    <property type="component" value="Unassembled WGS sequence"/>
</dbReference>
<name>A0A1I1X7G7_9BACI</name>
<sequence>MPDNSCGNSRIAGCQFTLYPMSDRFVDIILGALEEVDTSKVWKETDDVSTCVRGKMVHVFDVSKALFLHAAKTGEHVAMSGTFSIGCPGDTEADAYMDETDAPLNEQRSNEISQEAGCKFALYPMGRDDYMNAIYEQIDLSKHRKVKVSGTHYATRLDGDVSDIFSALQASFTSVQEKVSHVTMTFTISANSPSNKA</sequence>